<organism evidence="1 2">
    <name type="scientific">Cnuibacter physcomitrellae</name>
    <dbReference type="NCBI Taxonomy" id="1619308"/>
    <lineage>
        <taxon>Bacteria</taxon>
        <taxon>Bacillati</taxon>
        <taxon>Actinomycetota</taxon>
        <taxon>Actinomycetes</taxon>
        <taxon>Micrococcales</taxon>
        <taxon>Microbacteriaceae</taxon>
        <taxon>Cnuibacter</taxon>
    </lineage>
</organism>
<evidence type="ECO:0000313" key="1">
    <source>
        <dbReference type="EMBL" id="ARJ04450.1"/>
    </source>
</evidence>
<dbReference type="EMBL" id="CP020715">
    <property type="protein sequence ID" value="ARJ04450.1"/>
    <property type="molecule type" value="Genomic_DNA"/>
</dbReference>
<accession>A0A1X9LRB9</accession>
<proteinExistence type="predicted"/>
<evidence type="ECO:0000313" key="2">
    <source>
        <dbReference type="Proteomes" id="UP000192775"/>
    </source>
</evidence>
<keyword evidence="2" id="KW-1185">Reference proteome</keyword>
<reference evidence="1 2" key="1">
    <citation type="submission" date="2017-04" db="EMBL/GenBank/DDBJ databases">
        <authorList>
            <person name="Afonso C.L."/>
            <person name="Miller P.J."/>
            <person name="Scott M.A."/>
            <person name="Spackman E."/>
            <person name="Goraichik I."/>
            <person name="Dimitrov K.M."/>
            <person name="Suarez D.L."/>
            <person name="Swayne D.E."/>
        </authorList>
    </citation>
    <scope>NUCLEOTIDE SEQUENCE [LARGE SCALE GENOMIC DNA]</scope>
    <source>
        <strain evidence="2">XA(T)</strain>
    </source>
</reference>
<sequence>MSESAFAVGSMSRFHEIVSARSVLEAQDTMLAELHAEGFAVAAPSYADGIWSVRYAEIGDDRKSNWSEWGLEVFPLLSLVGVRRHIARCAAPVAVTPTATGSRLITHVVWGFRGDGGSVRYAARRLRDAAERASDRLGGVHREQLSPFDGDAPVHAKAFDRLTGWRHLR</sequence>
<dbReference type="Proteomes" id="UP000192775">
    <property type="component" value="Chromosome"/>
</dbReference>
<dbReference type="RefSeq" id="WP_085018567.1">
    <property type="nucleotide sequence ID" value="NZ_BMHD01000001.1"/>
</dbReference>
<dbReference type="KEGG" id="cphy:B5808_03835"/>
<gene>
    <name evidence="1" type="ORF">B5808_03835</name>
</gene>
<dbReference type="AlphaFoldDB" id="A0A1X9LRB9"/>
<name>A0A1X9LRB9_9MICO</name>
<protein>
    <submittedName>
        <fullName evidence="1">Uncharacterized protein</fullName>
    </submittedName>
</protein>